<dbReference type="GO" id="GO:0046872">
    <property type="term" value="F:metal ion binding"/>
    <property type="evidence" value="ECO:0007669"/>
    <property type="project" value="UniProtKB-KW"/>
</dbReference>
<proteinExistence type="inferred from homology"/>
<dbReference type="Gene3D" id="3.30.420.10">
    <property type="entry name" value="Ribonuclease H-like superfamily/Ribonuclease H"/>
    <property type="match status" value="1"/>
</dbReference>
<keyword evidence="7" id="KW-0378">Hydrolase</keyword>
<dbReference type="InterPro" id="IPR036397">
    <property type="entry name" value="RNaseH_sf"/>
</dbReference>
<dbReference type="GO" id="GO:0003677">
    <property type="term" value="F:DNA binding"/>
    <property type="evidence" value="ECO:0007669"/>
    <property type="project" value="UniProtKB-KW"/>
</dbReference>
<dbReference type="Pfam" id="PF02075">
    <property type="entry name" value="RuvC"/>
    <property type="match status" value="1"/>
</dbReference>
<evidence type="ECO:0000256" key="4">
    <source>
        <dbReference type="ARBA" id="ARBA00022723"/>
    </source>
</evidence>
<dbReference type="PANTHER" id="PTHR30194:SF3">
    <property type="entry name" value="CROSSOVER JUNCTION ENDODEOXYRIBONUCLEASE RUVC"/>
    <property type="match status" value="1"/>
</dbReference>
<keyword evidence="10" id="KW-0233">DNA recombination</keyword>
<dbReference type="SUPFAM" id="SSF53098">
    <property type="entry name" value="Ribonuclease H-like"/>
    <property type="match status" value="1"/>
</dbReference>
<name>J9GS94_9ZZZZ</name>
<keyword evidence="6" id="KW-0227">DNA damage</keyword>
<evidence type="ECO:0000256" key="7">
    <source>
        <dbReference type="ARBA" id="ARBA00022801"/>
    </source>
</evidence>
<dbReference type="PROSITE" id="PS01321">
    <property type="entry name" value="RUVC"/>
    <property type="match status" value="1"/>
</dbReference>
<dbReference type="NCBIfam" id="TIGR00228">
    <property type="entry name" value="ruvC"/>
    <property type="match status" value="1"/>
</dbReference>
<keyword evidence="11" id="KW-0234">DNA repair</keyword>
<gene>
    <name evidence="12" type="ORF">EVA_00471</name>
</gene>
<evidence type="ECO:0000256" key="3">
    <source>
        <dbReference type="ARBA" id="ARBA00022722"/>
    </source>
</evidence>
<comment type="similarity">
    <text evidence="1">Belongs to the RuvC family.</text>
</comment>
<evidence type="ECO:0000313" key="12">
    <source>
        <dbReference type="EMBL" id="EJX10834.1"/>
    </source>
</evidence>
<dbReference type="FunFam" id="3.30.420.10:FF:000002">
    <property type="entry name" value="Crossover junction endodeoxyribonuclease RuvC"/>
    <property type="match status" value="1"/>
</dbReference>
<keyword evidence="2" id="KW-0963">Cytoplasm</keyword>
<comment type="caution">
    <text evidence="12">The sequence shown here is derived from an EMBL/GenBank/DDBJ whole genome shotgun (WGS) entry which is preliminary data.</text>
</comment>
<protein>
    <submittedName>
        <fullName evidence="12">Holliday junction resolvase</fullName>
    </submittedName>
</protein>
<evidence type="ECO:0000256" key="5">
    <source>
        <dbReference type="ARBA" id="ARBA00022759"/>
    </source>
</evidence>
<evidence type="ECO:0000256" key="8">
    <source>
        <dbReference type="ARBA" id="ARBA00022842"/>
    </source>
</evidence>
<organism evidence="12">
    <name type="scientific">gut metagenome</name>
    <dbReference type="NCBI Taxonomy" id="749906"/>
    <lineage>
        <taxon>unclassified sequences</taxon>
        <taxon>metagenomes</taxon>
        <taxon>organismal metagenomes</taxon>
    </lineage>
</organism>
<evidence type="ECO:0000256" key="9">
    <source>
        <dbReference type="ARBA" id="ARBA00023125"/>
    </source>
</evidence>
<reference evidence="12" key="1">
    <citation type="journal article" date="2012" name="PLoS ONE">
        <title>Gene sets for utilization of primary and secondary nutrition supplies in the distal gut of endangered iberian lynx.</title>
        <authorList>
            <person name="Alcaide M."/>
            <person name="Messina E."/>
            <person name="Richter M."/>
            <person name="Bargiela R."/>
            <person name="Peplies J."/>
            <person name="Huws S.A."/>
            <person name="Newbold C.J."/>
            <person name="Golyshin P.N."/>
            <person name="Simon M.A."/>
            <person name="Lopez G."/>
            <person name="Yakimov M.M."/>
            <person name="Ferrer M."/>
        </authorList>
    </citation>
    <scope>NUCLEOTIDE SEQUENCE</scope>
</reference>
<keyword evidence="5" id="KW-0255">Endonuclease</keyword>
<dbReference type="GO" id="GO:0006310">
    <property type="term" value="P:DNA recombination"/>
    <property type="evidence" value="ECO:0007669"/>
    <property type="project" value="UniProtKB-KW"/>
</dbReference>
<keyword evidence="9" id="KW-0238">DNA-binding</keyword>
<sequence length="240" mass="26011">MDTTSVRVKRAPLEKVILGIDPGTNVLGYGVVKVCGTKVSMVAMGVIDLRKCTDVYLKLGRIYERVMGVIDSFLPDELAIEAPFFGKNVQSMLKLGRAQGVAIAAAISRDIPIHEYAPLEIKKAITGNGQASKEQVAGMLQRILKIEDKSMLPFMDATDALGAAYCHHLASSRPETTKSSCHSWKDFVKNNGGRVSGQITGPQAQLMALMNKKKCEELEALFCCSAQTSEDNADGIKFLS</sequence>
<dbReference type="CDD" id="cd16962">
    <property type="entry name" value="RuvC"/>
    <property type="match status" value="1"/>
</dbReference>
<evidence type="ECO:0000256" key="1">
    <source>
        <dbReference type="ARBA" id="ARBA00009518"/>
    </source>
</evidence>
<evidence type="ECO:0000256" key="10">
    <source>
        <dbReference type="ARBA" id="ARBA00023172"/>
    </source>
</evidence>
<accession>J9GS94</accession>
<evidence type="ECO:0000256" key="2">
    <source>
        <dbReference type="ARBA" id="ARBA00022490"/>
    </source>
</evidence>
<dbReference type="GO" id="GO:0008821">
    <property type="term" value="F:crossover junction DNA endonuclease activity"/>
    <property type="evidence" value="ECO:0007669"/>
    <property type="project" value="InterPro"/>
</dbReference>
<evidence type="ECO:0000256" key="6">
    <source>
        <dbReference type="ARBA" id="ARBA00022763"/>
    </source>
</evidence>
<dbReference type="InterPro" id="IPR020563">
    <property type="entry name" value="X-over_junc_endoDNase_Mg_BS"/>
</dbReference>
<dbReference type="InterPro" id="IPR012337">
    <property type="entry name" value="RNaseH-like_sf"/>
</dbReference>
<dbReference type="EMBL" id="AMCI01000052">
    <property type="protein sequence ID" value="EJX10834.1"/>
    <property type="molecule type" value="Genomic_DNA"/>
</dbReference>
<dbReference type="HAMAP" id="MF_00034">
    <property type="entry name" value="RuvC"/>
    <property type="match status" value="1"/>
</dbReference>
<keyword evidence="4" id="KW-0479">Metal-binding</keyword>
<dbReference type="InterPro" id="IPR002176">
    <property type="entry name" value="X-over_junc_endoDNase_RuvC"/>
</dbReference>
<dbReference type="AlphaFoldDB" id="J9GS94"/>
<dbReference type="PRINTS" id="PR00696">
    <property type="entry name" value="RSOLVASERUVC"/>
</dbReference>
<keyword evidence="3" id="KW-0540">Nuclease</keyword>
<keyword evidence="8" id="KW-0460">Magnesium</keyword>
<dbReference type="PANTHER" id="PTHR30194">
    <property type="entry name" value="CROSSOVER JUNCTION ENDODEOXYRIBONUCLEASE RUVC"/>
    <property type="match status" value="1"/>
</dbReference>
<dbReference type="GO" id="GO:0006281">
    <property type="term" value="P:DNA repair"/>
    <property type="evidence" value="ECO:0007669"/>
    <property type="project" value="UniProtKB-KW"/>
</dbReference>
<evidence type="ECO:0000256" key="11">
    <source>
        <dbReference type="ARBA" id="ARBA00023204"/>
    </source>
</evidence>